<feature type="coiled-coil region" evidence="1">
    <location>
        <begin position="236"/>
        <end position="333"/>
    </location>
</feature>
<gene>
    <name evidence="3" type="ORF">BZG36_00221</name>
</gene>
<comment type="caution">
    <text evidence="3">The sequence shown here is derived from an EMBL/GenBank/DDBJ whole genome shotgun (WGS) entry which is preliminary data.</text>
</comment>
<feature type="coiled-coil region" evidence="1">
    <location>
        <begin position="394"/>
        <end position="580"/>
    </location>
</feature>
<evidence type="ECO:0000313" key="4">
    <source>
        <dbReference type="Proteomes" id="UP000242875"/>
    </source>
</evidence>
<name>A0A261Y8X3_9FUNG</name>
<dbReference type="PANTHER" id="PTHR18898:SF2">
    <property type="entry name" value="NUCLEOPROTEIN TPR"/>
    <property type="match status" value="1"/>
</dbReference>
<dbReference type="GO" id="GO:0017056">
    <property type="term" value="F:structural constituent of nuclear pore"/>
    <property type="evidence" value="ECO:0007669"/>
    <property type="project" value="TreeGrafter"/>
</dbReference>
<feature type="region of interest" description="Disordered" evidence="2">
    <location>
        <begin position="624"/>
        <end position="660"/>
    </location>
</feature>
<dbReference type="Proteomes" id="UP000242875">
    <property type="component" value="Unassembled WGS sequence"/>
</dbReference>
<feature type="region of interest" description="Disordered" evidence="2">
    <location>
        <begin position="89"/>
        <end position="125"/>
    </location>
</feature>
<accession>A0A261Y8X3</accession>
<sequence length="660" mass="75721">MEHKLKQWREEKVLDDLFVTLRLKTGNDLQMGEKTRGKMLKERPLPLQQRSLNIPERMDSIEPQTKKRKYIAESARLKTVNESKNITANRFPVPKPALPSQRAAQKLKLPSEAPVDPTKPKAAHNDVRNPFLTALPSRSEHGNSKPRLFSSFYETRSQHASTIKNRQFQLPISTPPNRSVPSPSPNDLEKMLPPPFNRPSPFRDPDTLYKQSEQYIQNTEQLQKLQNDVYDRDLTIAELSSRLSECTARLASLNQQHEQTNRKEEEVEDRHKLLDRQNHELNERLTSLTTSLNDKTLALNALRQEYRDLLARNKKLQSEHEEDQQRLQGLNGMLAEINRDKVPQEWYTTAVADSQALRQELEESNKLLLESRQCIEEVMGSTDAARVDGMLSSISEQEAMIEKLHQECASLMHAKSKLKQTEYELNECKSALDDTLAENAKLRQLLGNPRSRETKSTDAKFVQTDLPMDKLMARYENAIKQYKLMRAANNVMHQQMLENRSNYNLELASIKQRFAYSAMQFEGVIAKEINSRSHAESLLAQSKQKTQQMEALLTQERDAIATLSAKIQALESEREEFLYKVYELYHNAESYDTESDRDESIPSADASANDAAYDEIENALDIVERDLWPSSTSSHSGQHLSNGSDIWQDPEDDMEESVSA</sequence>
<keyword evidence="4" id="KW-1185">Reference proteome</keyword>
<dbReference type="PANTHER" id="PTHR18898">
    <property type="entry name" value="NUCLEOPROTEIN TPR-RELATED"/>
    <property type="match status" value="1"/>
</dbReference>
<evidence type="ECO:0000256" key="1">
    <source>
        <dbReference type="SAM" id="Coils"/>
    </source>
</evidence>
<dbReference type="OrthoDB" id="2134744at2759"/>
<keyword evidence="1" id="KW-0175">Coiled coil</keyword>
<evidence type="ECO:0000256" key="2">
    <source>
        <dbReference type="SAM" id="MobiDB-lite"/>
    </source>
</evidence>
<organism evidence="3 4">
    <name type="scientific">Bifiguratus adelaidae</name>
    <dbReference type="NCBI Taxonomy" id="1938954"/>
    <lineage>
        <taxon>Eukaryota</taxon>
        <taxon>Fungi</taxon>
        <taxon>Fungi incertae sedis</taxon>
        <taxon>Mucoromycota</taxon>
        <taxon>Mucoromycotina</taxon>
        <taxon>Endogonomycetes</taxon>
        <taxon>Endogonales</taxon>
        <taxon>Endogonales incertae sedis</taxon>
        <taxon>Bifiguratus</taxon>
    </lineage>
</organism>
<reference evidence="3 4" key="1">
    <citation type="journal article" date="2017" name="Mycologia">
        <title>Bifiguratus adelaidae, gen. et sp. nov., a new member of Mucoromycotina in endophytic and soil-dwelling habitats.</title>
        <authorList>
            <person name="Torres-Cruz T.J."/>
            <person name="Billingsley Tobias T.L."/>
            <person name="Almatruk M."/>
            <person name="Hesse C."/>
            <person name="Kuske C.R."/>
            <person name="Desiro A."/>
            <person name="Benucci G.M."/>
            <person name="Bonito G."/>
            <person name="Stajich J.E."/>
            <person name="Dunlap C."/>
            <person name="Arnold A.E."/>
            <person name="Porras-Alfaro A."/>
        </authorList>
    </citation>
    <scope>NUCLEOTIDE SEQUENCE [LARGE SCALE GENOMIC DNA]</scope>
    <source>
        <strain evidence="3 4">AZ0501</strain>
    </source>
</reference>
<protein>
    <submittedName>
        <fullName evidence="3">Uncharacterized protein</fullName>
    </submittedName>
</protein>
<feature type="compositionally biased region" description="Acidic residues" evidence="2">
    <location>
        <begin position="648"/>
        <end position="660"/>
    </location>
</feature>
<feature type="compositionally biased region" description="Low complexity" evidence="2">
    <location>
        <begin position="630"/>
        <end position="641"/>
    </location>
</feature>
<dbReference type="AlphaFoldDB" id="A0A261Y8X3"/>
<dbReference type="GO" id="GO:0006406">
    <property type="term" value="P:mRNA export from nucleus"/>
    <property type="evidence" value="ECO:0007669"/>
    <property type="project" value="TreeGrafter"/>
</dbReference>
<dbReference type="EMBL" id="MVBO01000001">
    <property type="protein sequence ID" value="OZJ07029.1"/>
    <property type="molecule type" value="Genomic_DNA"/>
</dbReference>
<feature type="region of interest" description="Disordered" evidence="2">
    <location>
        <begin position="591"/>
        <end position="612"/>
    </location>
</feature>
<evidence type="ECO:0000313" key="3">
    <source>
        <dbReference type="EMBL" id="OZJ07029.1"/>
    </source>
</evidence>
<proteinExistence type="predicted"/>
<dbReference type="GO" id="GO:0005643">
    <property type="term" value="C:nuclear pore"/>
    <property type="evidence" value="ECO:0007669"/>
    <property type="project" value="TreeGrafter"/>
</dbReference>